<keyword evidence="1" id="KW-1133">Transmembrane helix</keyword>
<keyword evidence="3" id="KW-1185">Reference proteome</keyword>
<name>A0ABX5LAE2_9MICO</name>
<organism evidence="2 3">
    <name type="scientific">Rathayibacter iranicus NCPPB 2253 = VKM Ac-1602</name>
    <dbReference type="NCBI Taxonomy" id="1328868"/>
    <lineage>
        <taxon>Bacteria</taxon>
        <taxon>Bacillati</taxon>
        <taxon>Actinomycetota</taxon>
        <taxon>Actinomycetes</taxon>
        <taxon>Micrococcales</taxon>
        <taxon>Microbacteriaceae</taxon>
        <taxon>Rathayibacter</taxon>
    </lineage>
</organism>
<keyword evidence="1" id="KW-0472">Membrane</keyword>
<comment type="caution">
    <text evidence="2">The sequence shown here is derived from an EMBL/GenBank/DDBJ whole genome shotgun (WGS) entry which is preliminary data.</text>
</comment>
<evidence type="ECO:0000313" key="2">
    <source>
        <dbReference type="EMBL" id="PWJ61181.1"/>
    </source>
</evidence>
<feature type="transmembrane region" description="Helical" evidence="1">
    <location>
        <begin position="60"/>
        <end position="82"/>
    </location>
</feature>
<proteinExistence type="predicted"/>
<sequence>MLGTSSQHEWSLSRVSGTADLGFELLKHGKRPVGLILSNQLGVEVTRGTPLLELGADPRIAFIALLLLLPPKYFPLSFATLLRLGGT</sequence>
<dbReference type="Proteomes" id="UP000245674">
    <property type="component" value="Unassembled WGS sequence"/>
</dbReference>
<dbReference type="EMBL" id="QGDV01000019">
    <property type="protein sequence ID" value="PWJ61181.1"/>
    <property type="molecule type" value="Genomic_DNA"/>
</dbReference>
<accession>A0ABX5LAE2</accession>
<evidence type="ECO:0000313" key="3">
    <source>
        <dbReference type="Proteomes" id="UP000245674"/>
    </source>
</evidence>
<gene>
    <name evidence="2" type="ORF">B0H03_11918</name>
</gene>
<keyword evidence="1" id="KW-0812">Transmembrane</keyword>
<protein>
    <submittedName>
        <fullName evidence="2">Uncharacterized protein</fullName>
    </submittedName>
</protein>
<evidence type="ECO:0000256" key="1">
    <source>
        <dbReference type="SAM" id="Phobius"/>
    </source>
</evidence>
<reference evidence="2 3" key="1">
    <citation type="submission" date="2018-03" db="EMBL/GenBank/DDBJ databases">
        <title>Genomic Encyclopedia of Type Strains, Phase III (KMG-III): the genomes of soil and plant-associated and newly described type strains.</title>
        <authorList>
            <person name="Whitman W."/>
        </authorList>
    </citation>
    <scope>NUCLEOTIDE SEQUENCE [LARGE SCALE GENOMIC DNA]</scope>
    <source>
        <strain evidence="2 3">VKM Ac-1602</strain>
    </source>
</reference>